<proteinExistence type="predicted"/>
<dbReference type="RefSeq" id="WP_230564552.1">
    <property type="nucleotide sequence ID" value="NZ_JAJITC010000027.1"/>
</dbReference>
<evidence type="ECO:0008006" key="3">
    <source>
        <dbReference type="Google" id="ProtNLM"/>
    </source>
</evidence>
<name>A0ABS8KLX8_9BURK</name>
<sequence>MRILQVDLRRMSRLKHAAHDVPAIPGDCIRSFFIIATIELRWAQFVGGNVNQNASLKDLSVADIAVKSAQGRAAASVWPEDRWHGGCADRNTALGRPMSIVLLVDDDADNLRALPEVIETAGHEVVPRGGRG</sequence>
<gene>
    <name evidence="1" type="ORF">LJ655_28745</name>
</gene>
<keyword evidence="2" id="KW-1185">Reference proteome</keyword>
<dbReference type="EMBL" id="JAJITC010000027">
    <property type="protein sequence ID" value="MCC8405798.1"/>
    <property type="molecule type" value="Genomic_DNA"/>
</dbReference>
<reference evidence="1 2" key="1">
    <citation type="submission" date="2021-11" db="EMBL/GenBank/DDBJ databases">
        <authorList>
            <person name="Oh E.-T."/>
            <person name="Kim S.-B."/>
        </authorList>
    </citation>
    <scope>NUCLEOTIDE SEQUENCE [LARGE SCALE GENOMIC DNA]</scope>
    <source>
        <strain evidence="1 2">MMS20-SJTN17</strain>
    </source>
</reference>
<protein>
    <recommendedName>
        <fullName evidence="3">Response regulatory domain-containing protein</fullName>
    </recommendedName>
</protein>
<comment type="caution">
    <text evidence="1">The sequence shown here is derived from an EMBL/GenBank/DDBJ whole genome shotgun (WGS) entry which is preliminary data.</text>
</comment>
<evidence type="ECO:0000313" key="1">
    <source>
        <dbReference type="EMBL" id="MCC8405798.1"/>
    </source>
</evidence>
<accession>A0ABS8KLX8</accession>
<organism evidence="1 2">
    <name type="scientific">Paraburkholderia translucens</name>
    <dbReference type="NCBI Taxonomy" id="2886945"/>
    <lineage>
        <taxon>Bacteria</taxon>
        <taxon>Pseudomonadati</taxon>
        <taxon>Pseudomonadota</taxon>
        <taxon>Betaproteobacteria</taxon>
        <taxon>Burkholderiales</taxon>
        <taxon>Burkholderiaceae</taxon>
        <taxon>Paraburkholderia</taxon>
    </lineage>
</organism>
<evidence type="ECO:0000313" key="2">
    <source>
        <dbReference type="Proteomes" id="UP001430614"/>
    </source>
</evidence>
<dbReference type="Proteomes" id="UP001430614">
    <property type="component" value="Unassembled WGS sequence"/>
</dbReference>